<evidence type="ECO:0000259" key="1">
    <source>
        <dbReference type="Pfam" id="PF02627"/>
    </source>
</evidence>
<dbReference type="PANTHER" id="PTHR33570:SF2">
    <property type="entry name" value="CARBOXYMUCONOLACTONE DECARBOXYLASE-LIKE DOMAIN-CONTAINING PROTEIN"/>
    <property type="match status" value="1"/>
</dbReference>
<dbReference type="SUPFAM" id="SSF69118">
    <property type="entry name" value="AhpD-like"/>
    <property type="match status" value="1"/>
</dbReference>
<keyword evidence="3" id="KW-1185">Reference proteome</keyword>
<evidence type="ECO:0000313" key="2">
    <source>
        <dbReference type="EMBL" id="SIS24777.1"/>
    </source>
</evidence>
<dbReference type="AlphaFoldDB" id="A0A1N7HIT6"/>
<dbReference type="Gene3D" id="1.20.1290.10">
    <property type="entry name" value="AhpD-like"/>
    <property type="match status" value="1"/>
</dbReference>
<organism evidence="2 3">
    <name type="scientific">Microbispora rosea</name>
    <dbReference type="NCBI Taxonomy" id="58117"/>
    <lineage>
        <taxon>Bacteria</taxon>
        <taxon>Bacillati</taxon>
        <taxon>Actinomycetota</taxon>
        <taxon>Actinomycetes</taxon>
        <taxon>Streptosporangiales</taxon>
        <taxon>Streptosporangiaceae</taxon>
        <taxon>Microbispora</taxon>
    </lineage>
</organism>
<feature type="domain" description="Carboxymuconolactone decarboxylase-like" evidence="1">
    <location>
        <begin position="160"/>
        <end position="229"/>
    </location>
</feature>
<gene>
    <name evidence="2" type="ORF">SAMN05421833_1548</name>
</gene>
<evidence type="ECO:0000313" key="3">
    <source>
        <dbReference type="Proteomes" id="UP000186096"/>
    </source>
</evidence>
<sequence length="239" mass="26171">MTVHASTDFDMINEMDPVFAQMAAASVGHCWAVPELTDREKVFLALVADICQPALGFPFEMHVRAGLRRGVSTADMRALLRLISYDSGYVAALGALERLAEIEAAAGLPRPDAEPLPCELLETGPGAAATPLPEPVRAELTELDPYFLEYFDLQSRMRGVQGPGTLSIRERAFMTMSVDVHYQTLDETFRIHVGRALGAGATHEDVRAVLRFNAQFGATRAWQAWKALNACLAELTPVR</sequence>
<dbReference type="InterPro" id="IPR029032">
    <property type="entry name" value="AhpD-like"/>
</dbReference>
<dbReference type="OrthoDB" id="3517114at2"/>
<protein>
    <submittedName>
        <fullName evidence="2">Carboxymuconolactone decarboxylase family protein</fullName>
    </submittedName>
</protein>
<dbReference type="Pfam" id="PF02627">
    <property type="entry name" value="CMD"/>
    <property type="match status" value="1"/>
</dbReference>
<dbReference type="Proteomes" id="UP000186096">
    <property type="component" value="Unassembled WGS sequence"/>
</dbReference>
<name>A0A1N7HIT6_9ACTN</name>
<dbReference type="GO" id="GO:0051920">
    <property type="term" value="F:peroxiredoxin activity"/>
    <property type="evidence" value="ECO:0007669"/>
    <property type="project" value="InterPro"/>
</dbReference>
<dbReference type="PANTHER" id="PTHR33570">
    <property type="entry name" value="4-CARBOXYMUCONOLACTONE DECARBOXYLASE FAMILY PROTEIN"/>
    <property type="match status" value="1"/>
</dbReference>
<proteinExistence type="predicted"/>
<dbReference type="InterPro" id="IPR003779">
    <property type="entry name" value="CMD-like"/>
</dbReference>
<dbReference type="STRING" id="58117.SAMN05421833_1548"/>
<reference evidence="3" key="1">
    <citation type="submission" date="2017-01" db="EMBL/GenBank/DDBJ databases">
        <authorList>
            <person name="Varghese N."/>
            <person name="Submissions S."/>
        </authorList>
    </citation>
    <scope>NUCLEOTIDE SEQUENCE [LARGE SCALE GENOMIC DNA]</scope>
    <source>
        <strain evidence="3">ATCC 12950</strain>
    </source>
</reference>
<dbReference type="EMBL" id="FTNI01000054">
    <property type="protein sequence ID" value="SIS24777.1"/>
    <property type="molecule type" value="Genomic_DNA"/>
</dbReference>
<accession>A0A1N7HIT6</accession>
<dbReference type="RefSeq" id="WP_076443202.1">
    <property type="nucleotide sequence ID" value="NZ_FTNI01000054.1"/>
</dbReference>
<dbReference type="InterPro" id="IPR052512">
    <property type="entry name" value="4CMD/NDH-1_regulator"/>
</dbReference>